<evidence type="ECO:0000313" key="4">
    <source>
        <dbReference type="Proteomes" id="UP000314616"/>
    </source>
</evidence>
<protein>
    <submittedName>
        <fullName evidence="3">Transposase</fullName>
    </submittedName>
</protein>
<dbReference type="InterPro" id="IPR001584">
    <property type="entry name" value="Integrase_cat-core"/>
</dbReference>
<dbReference type="OrthoDB" id="568335at2"/>
<feature type="domain" description="Integrase catalytic" evidence="2">
    <location>
        <begin position="31"/>
        <end position="74"/>
    </location>
</feature>
<dbReference type="KEGG" id="gyu:FE374_05810"/>
<evidence type="ECO:0000259" key="2">
    <source>
        <dbReference type="Pfam" id="PF13683"/>
    </source>
</evidence>
<accession>A0A5B8C258</accession>
<feature type="compositionally biased region" description="Basic and acidic residues" evidence="1">
    <location>
        <begin position="92"/>
        <end position="103"/>
    </location>
</feature>
<proteinExistence type="predicted"/>
<gene>
    <name evidence="3" type="ORF">FE374_05810</name>
</gene>
<dbReference type="GO" id="GO:0015074">
    <property type="term" value="P:DNA integration"/>
    <property type="evidence" value="ECO:0007669"/>
    <property type="project" value="InterPro"/>
</dbReference>
<evidence type="ECO:0000256" key="1">
    <source>
        <dbReference type="SAM" id="MobiDB-lite"/>
    </source>
</evidence>
<dbReference type="Proteomes" id="UP000314616">
    <property type="component" value="Chromosome"/>
</dbReference>
<name>A0A5B8C258_9MICO</name>
<reference evidence="3 4" key="1">
    <citation type="submission" date="2019-05" db="EMBL/GenBank/DDBJ databases">
        <title>Georgenia *** sp. nov., and Georgenia *** sp. nov., isolated from the intestinal contents of plateau pika (Ochotona curzoniae) in the Qinghai-Tibet plateau of China.</title>
        <authorList>
            <person name="Tian Z."/>
        </authorList>
    </citation>
    <scope>NUCLEOTIDE SEQUENCE [LARGE SCALE GENOMIC DNA]</scope>
    <source>
        <strain evidence="3 4">Z443</strain>
    </source>
</reference>
<feature type="region of interest" description="Disordered" evidence="1">
    <location>
        <begin position="67"/>
        <end position="103"/>
    </location>
</feature>
<dbReference type="Pfam" id="PF13683">
    <property type="entry name" value="rve_3"/>
    <property type="match status" value="1"/>
</dbReference>
<dbReference type="AlphaFoldDB" id="A0A5B8C258"/>
<sequence>MSRKRCIENAQYGPRLRGYRKPDATVPHRLGALKKHLATREAATTLAGLQAQLDAFVTYDNNIRPHRSLGRRTPRAAYAGRPKAVPIGSPAGRDHRVRTDRIDGQGKVTLRYSGHLYKIGVGRTHAPTPS</sequence>
<dbReference type="EMBL" id="CP040915">
    <property type="protein sequence ID" value="QDC24207.1"/>
    <property type="molecule type" value="Genomic_DNA"/>
</dbReference>
<evidence type="ECO:0000313" key="3">
    <source>
        <dbReference type="EMBL" id="QDC24207.1"/>
    </source>
</evidence>
<organism evidence="3 4">
    <name type="scientific">Georgenia yuyongxinii</name>
    <dbReference type="NCBI Taxonomy" id="2589797"/>
    <lineage>
        <taxon>Bacteria</taxon>
        <taxon>Bacillati</taxon>
        <taxon>Actinomycetota</taxon>
        <taxon>Actinomycetes</taxon>
        <taxon>Micrococcales</taxon>
        <taxon>Bogoriellaceae</taxon>
        <taxon>Georgenia</taxon>
    </lineage>
</organism>